<reference evidence="3" key="1">
    <citation type="journal article" date="2019" name="Int. J. Syst. Evol. Microbiol.">
        <title>The Global Catalogue of Microorganisms (GCM) 10K type strain sequencing project: providing services to taxonomists for standard genome sequencing and annotation.</title>
        <authorList>
            <consortium name="The Broad Institute Genomics Platform"/>
            <consortium name="The Broad Institute Genome Sequencing Center for Infectious Disease"/>
            <person name="Wu L."/>
            <person name="Ma J."/>
        </authorList>
    </citation>
    <scope>NUCLEOTIDE SEQUENCE [LARGE SCALE GENOMIC DNA]</scope>
    <source>
        <strain evidence="3">JCM 10649</strain>
    </source>
</reference>
<dbReference type="SUPFAM" id="SSF55909">
    <property type="entry name" value="Pentein"/>
    <property type="match status" value="1"/>
</dbReference>
<evidence type="ECO:0000256" key="1">
    <source>
        <dbReference type="SAM" id="MobiDB-lite"/>
    </source>
</evidence>
<dbReference type="RefSeq" id="WP_344097285.1">
    <property type="nucleotide sequence ID" value="NZ_BAAAHB010000134.1"/>
</dbReference>
<accession>A0ABP3L4S0</accession>
<evidence type="ECO:0000313" key="2">
    <source>
        <dbReference type="EMBL" id="GAA0493338.1"/>
    </source>
</evidence>
<comment type="caution">
    <text evidence="2">The sequence shown here is derived from an EMBL/GenBank/DDBJ whole genome shotgun (WGS) entry which is preliminary data.</text>
</comment>
<name>A0ABP3L4S0_9ACTN</name>
<evidence type="ECO:0000313" key="3">
    <source>
        <dbReference type="Proteomes" id="UP001499895"/>
    </source>
</evidence>
<gene>
    <name evidence="2" type="ORF">GCM10009544_62150</name>
</gene>
<dbReference type="Gene3D" id="3.75.10.10">
    <property type="entry name" value="L-arginine/glycine Amidinotransferase, Chain A"/>
    <property type="match status" value="1"/>
</dbReference>
<proteinExistence type="predicted"/>
<evidence type="ECO:0008006" key="4">
    <source>
        <dbReference type="Google" id="ProtNLM"/>
    </source>
</evidence>
<feature type="region of interest" description="Disordered" evidence="1">
    <location>
        <begin position="1"/>
        <end position="31"/>
    </location>
</feature>
<keyword evidence="3" id="KW-1185">Reference proteome</keyword>
<protein>
    <recommendedName>
        <fullName evidence="4">Amidinotransferase</fullName>
    </recommendedName>
</protein>
<organism evidence="2 3">
    <name type="scientific">Streptomyces stramineus</name>
    <dbReference type="NCBI Taxonomy" id="173861"/>
    <lineage>
        <taxon>Bacteria</taxon>
        <taxon>Bacillati</taxon>
        <taxon>Actinomycetota</taxon>
        <taxon>Actinomycetes</taxon>
        <taxon>Kitasatosporales</taxon>
        <taxon>Streptomycetaceae</taxon>
        <taxon>Streptomyces</taxon>
    </lineage>
</organism>
<dbReference type="EMBL" id="BAAAHB010000134">
    <property type="protein sequence ID" value="GAA0493338.1"/>
    <property type="molecule type" value="Genomic_DNA"/>
</dbReference>
<dbReference type="Pfam" id="PF19420">
    <property type="entry name" value="DDAH_eukar"/>
    <property type="match status" value="1"/>
</dbReference>
<sequence>MSDEVQHADPSSEPGERPAAPPANPGQLSRPAFLMNPPFSYTCDVANNIWMEELTDSERAPEPHLAFTQFLDLYSYVASEALVTLLPTPRTTGLQDLVFTANLGIVLEHVEDRNTVVISNFTSPPRRGETPVGTEFFRSMGYRAHVPEARFEGEAELKHLRGNVYVGGYGQRTDAAAYTWMEETFGMEVVKLRMTDPRLYHLDGSVFPLTSEQTLVCTAQYEPAEILELEKQTEIIDVDEDVAYSGICNSVRLNNVILNASNLHELKAGTDDYDTEVRKNRKLEDIASRLAFEVSYFNLSEYLKGGALLSCMMMHLNRFSYSFRLL</sequence>
<dbReference type="Proteomes" id="UP001499895">
    <property type="component" value="Unassembled WGS sequence"/>
</dbReference>